<gene>
    <name evidence="1" type="ORF">LRP29_03925</name>
</gene>
<keyword evidence="2" id="KW-1185">Reference proteome</keyword>
<dbReference type="Proteomes" id="UP001060070">
    <property type="component" value="Chromosome"/>
</dbReference>
<sequence length="71" mass="8128">MQLVGIPANVTFASHMFRLNVACARFCFNFCRAREISVLAARTNQAAPWHPDRRGSAELERDLSVLTFIWF</sequence>
<dbReference type="EMBL" id="CP088147">
    <property type="protein sequence ID" value="UTU52604.1"/>
    <property type="molecule type" value="Genomic_DNA"/>
</dbReference>
<protein>
    <recommendedName>
        <fullName evidence="3">Transposase</fullName>
    </recommendedName>
</protein>
<evidence type="ECO:0000313" key="1">
    <source>
        <dbReference type="EMBL" id="UTU52604.1"/>
    </source>
</evidence>
<organism evidence="1 2">
    <name type="scientific">Mesorhizobium ciceri</name>
    <dbReference type="NCBI Taxonomy" id="39645"/>
    <lineage>
        <taxon>Bacteria</taxon>
        <taxon>Pseudomonadati</taxon>
        <taxon>Pseudomonadota</taxon>
        <taxon>Alphaproteobacteria</taxon>
        <taxon>Hyphomicrobiales</taxon>
        <taxon>Phyllobacteriaceae</taxon>
        <taxon>Mesorhizobium</taxon>
    </lineage>
</organism>
<dbReference type="RefSeq" id="WP_127218916.1">
    <property type="nucleotide sequence ID" value="NZ_CP088147.1"/>
</dbReference>
<reference evidence="1 2" key="1">
    <citation type="journal article" date="2022" name="Microbiol. Resour. Announc.">
        <title>Complete Genome Sequence of Mesorhizobium ciceri Strain R30, a Rhizobium Used as a Commercial Inoculant for Chickpea in Argentina.</title>
        <authorList>
            <person name="Foresto E."/>
            <person name="Revale S."/>
            <person name="Primo E."/>
            <person name="Nievas F."/>
            <person name="Carezzano E."/>
            <person name="Puente M."/>
            <person name="Alzari P."/>
            <person name="Mart M."/>
            <person name="Ben-Assaya M."/>
            <person name="Mornico D."/>
            <person name="Santoro M."/>
            <person name="Mart F."/>
            <person name="Giordano W."/>
            <person name="Bogino P."/>
        </authorList>
    </citation>
    <scope>NUCLEOTIDE SEQUENCE [LARGE SCALE GENOMIC DNA]</scope>
    <source>
        <strain evidence="1 2">R30</strain>
    </source>
</reference>
<evidence type="ECO:0000313" key="2">
    <source>
        <dbReference type="Proteomes" id="UP001060070"/>
    </source>
</evidence>
<evidence type="ECO:0008006" key="3">
    <source>
        <dbReference type="Google" id="ProtNLM"/>
    </source>
</evidence>
<proteinExistence type="predicted"/>
<accession>A0AB38TD36</accession>
<dbReference type="AlphaFoldDB" id="A0AB38TD36"/>
<name>A0AB38TD36_9HYPH</name>